<dbReference type="EMBL" id="CP051140">
    <property type="protein sequence ID" value="QIW97297.1"/>
    <property type="molecule type" value="Genomic_DNA"/>
</dbReference>
<dbReference type="Proteomes" id="UP000503462">
    <property type="component" value="Chromosome 2"/>
</dbReference>
<organism evidence="2 3">
    <name type="scientific">Peltaster fructicola</name>
    <dbReference type="NCBI Taxonomy" id="286661"/>
    <lineage>
        <taxon>Eukaryota</taxon>
        <taxon>Fungi</taxon>
        <taxon>Dikarya</taxon>
        <taxon>Ascomycota</taxon>
        <taxon>Pezizomycotina</taxon>
        <taxon>Dothideomycetes</taxon>
        <taxon>Dothideomycetes incertae sedis</taxon>
        <taxon>Peltaster</taxon>
    </lineage>
</organism>
<name>A0A6H0XRN0_9PEZI</name>
<protein>
    <submittedName>
        <fullName evidence="2">Uncharacterized protein</fullName>
    </submittedName>
</protein>
<accession>A0A6H0XRN0</accession>
<feature type="coiled-coil region" evidence="1">
    <location>
        <begin position="220"/>
        <end position="254"/>
    </location>
</feature>
<sequence>MARSSSMGPAADQALDPVVQPFLQADFDPASYLNSTLPALSTSKNNTAAQTIAYSNIASLVEVSAQAQTLLSQLSSYTTRLSNTLTQITDEIVRSGGRLAYEVELLRGEAIGLSDALEVGLREEFETFVPKTISESDQHPAESQEVDAETKDVLADIPVSGKESNGQPQFVSKLHTLAAVRERLDSVIKLFDTAMKWPTAPLDGSTVSTSLISLSAPVDADEVRASEAKAKEYLDDLRQELNALLRQGEDGEIAASRRVQQLEVVAQIWSGTSEEKARLKVIDELRGLVDEQRRSTGSTTDAPNTRPVMDYRYRATETKSTTGSGYGFLSNLRNLKNEVYLE</sequence>
<gene>
    <name evidence="2" type="ORF">AMS68_002815</name>
</gene>
<keyword evidence="3" id="KW-1185">Reference proteome</keyword>
<reference evidence="2 3" key="1">
    <citation type="journal article" date="2016" name="Sci. Rep.">
        <title>Peltaster fructicola genome reveals evolution from an invasive phytopathogen to an ectophytic parasite.</title>
        <authorList>
            <person name="Xu C."/>
            <person name="Chen H."/>
            <person name="Gleason M.L."/>
            <person name="Xu J.R."/>
            <person name="Liu H."/>
            <person name="Zhang R."/>
            <person name="Sun G."/>
        </authorList>
    </citation>
    <scope>NUCLEOTIDE SEQUENCE [LARGE SCALE GENOMIC DNA]</scope>
    <source>
        <strain evidence="2 3">LNHT1506</strain>
    </source>
</reference>
<proteinExistence type="predicted"/>
<evidence type="ECO:0000256" key="1">
    <source>
        <dbReference type="SAM" id="Coils"/>
    </source>
</evidence>
<dbReference type="AlphaFoldDB" id="A0A6H0XRN0"/>
<evidence type="ECO:0000313" key="3">
    <source>
        <dbReference type="Proteomes" id="UP000503462"/>
    </source>
</evidence>
<dbReference type="OrthoDB" id="5413829at2759"/>
<keyword evidence="1" id="KW-0175">Coiled coil</keyword>
<evidence type="ECO:0000313" key="2">
    <source>
        <dbReference type="EMBL" id="QIW97297.1"/>
    </source>
</evidence>
<dbReference type="Gene3D" id="6.10.250.2790">
    <property type="match status" value="1"/>
</dbReference>